<organism evidence="2">
    <name type="scientific">Ditylum brightwellii</name>
    <dbReference type="NCBI Taxonomy" id="49249"/>
    <lineage>
        <taxon>Eukaryota</taxon>
        <taxon>Sar</taxon>
        <taxon>Stramenopiles</taxon>
        <taxon>Ochrophyta</taxon>
        <taxon>Bacillariophyta</taxon>
        <taxon>Mediophyceae</taxon>
        <taxon>Lithodesmiophycidae</taxon>
        <taxon>Lithodesmiales</taxon>
        <taxon>Lithodesmiaceae</taxon>
        <taxon>Ditylum</taxon>
    </lineage>
</organism>
<gene>
    <name evidence="2" type="ORF">DBRI00130_LOCUS2657</name>
</gene>
<reference evidence="2" key="1">
    <citation type="submission" date="2021-01" db="EMBL/GenBank/DDBJ databases">
        <authorList>
            <person name="Corre E."/>
            <person name="Pelletier E."/>
            <person name="Niang G."/>
            <person name="Scheremetjew M."/>
            <person name="Finn R."/>
            <person name="Kale V."/>
            <person name="Holt S."/>
            <person name="Cochrane G."/>
            <person name="Meng A."/>
            <person name="Brown T."/>
            <person name="Cohen L."/>
        </authorList>
    </citation>
    <scope>NUCLEOTIDE SEQUENCE</scope>
    <source>
        <strain evidence="2">GSO104</strain>
    </source>
</reference>
<keyword evidence="1" id="KW-0732">Signal</keyword>
<sequence length="120" mass="12589">MNKALKIVLLVIALLQVGYAATNSGGCCQCNCTKAEATLDMPILDGPGAVELSDFSGLNCTLSNVDLKKKNVTRSECVKRCTKVGAVKKPIDNTCESSASRKNFFFGAVGAVVVMSGLLL</sequence>
<evidence type="ECO:0000256" key="1">
    <source>
        <dbReference type="SAM" id="SignalP"/>
    </source>
</evidence>
<feature type="signal peptide" evidence="1">
    <location>
        <begin position="1"/>
        <end position="20"/>
    </location>
</feature>
<dbReference type="EMBL" id="HBNS01003280">
    <property type="protein sequence ID" value="CAE4583295.1"/>
    <property type="molecule type" value="Transcribed_RNA"/>
</dbReference>
<proteinExistence type="predicted"/>
<accession>A0A7S4V0T2</accession>
<name>A0A7S4V0T2_9STRA</name>
<dbReference type="AlphaFoldDB" id="A0A7S4V0T2"/>
<feature type="chain" id="PRO_5031177230" evidence="1">
    <location>
        <begin position="21"/>
        <end position="120"/>
    </location>
</feature>
<protein>
    <submittedName>
        <fullName evidence="2">Uncharacterized protein</fullName>
    </submittedName>
</protein>
<evidence type="ECO:0000313" key="2">
    <source>
        <dbReference type="EMBL" id="CAE4583295.1"/>
    </source>
</evidence>